<protein>
    <submittedName>
        <fullName evidence="1">Uncharacterized protein</fullName>
    </submittedName>
</protein>
<reference evidence="1" key="1">
    <citation type="journal article" date="2020" name="Nature">
        <title>Giant virus diversity and host interactions through global metagenomics.</title>
        <authorList>
            <person name="Schulz F."/>
            <person name="Roux S."/>
            <person name="Paez-Espino D."/>
            <person name="Jungbluth S."/>
            <person name="Walsh D.A."/>
            <person name="Denef V.J."/>
            <person name="McMahon K.D."/>
            <person name="Konstantinidis K.T."/>
            <person name="Eloe-Fadrosh E.A."/>
            <person name="Kyrpides N.C."/>
            <person name="Woyke T."/>
        </authorList>
    </citation>
    <scope>NUCLEOTIDE SEQUENCE</scope>
    <source>
        <strain evidence="1">GVMAG-M-3300023174-129</strain>
    </source>
</reference>
<name>A0A6C0D914_9ZZZZ</name>
<accession>A0A6C0D914</accession>
<evidence type="ECO:0000313" key="1">
    <source>
        <dbReference type="EMBL" id="QHT12429.1"/>
    </source>
</evidence>
<organism evidence="1">
    <name type="scientific">viral metagenome</name>
    <dbReference type="NCBI Taxonomy" id="1070528"/>
    <lineage>
        <taxon>unclassified sequences</taxon>
        <taxon>metagenomes</taxon>
        <taxon>organismal metagenomes</taxon>
    </lineage>
</organism>
<dbReference type="AlphaFoldDB" id="A0A6C0D914"/>
<dbReference type="EMBL" id="MN739545">
    <property type="protein sequence ID" value="QHT12429.1"/>
    <property type="molecule type" value="Genomic_DNA"/>
</dbReference>
<sequence length="55" mass="6638">MDRKTIASEYFRILWYSVAQKVVNKAIEVYELDELQAEALKKVYLKPNHYYARIK</sequence>
<proteinExistence type="predicted"/>